<keyword evidence="3" id="KW-1185">Reference proteome</keyword>
<dbReference type="GO" id="GO:0009451">
    <property type="term" value="P:RNA modification"/>
    <property type="evidence" value="ECO:0007669"/>
    <property type="project" value="InterPro"/>
</dbReference>
<dbReference type="Proteomes" id="UP000585474">
    <property type="component" value="Unassembled WGS sequence"/>
</dbReference>
<evidence type="ECO:0008006" key="4">
    <source>
        <dbReference type="Google" id="ProtNLM"/>
    </source>
</evidence>
<dbReference type="AlphaFoldDB" id="A0A7J0FNX0"/>
<sequence>MHINGVPIDTYTLCSSLTACSDVKTVEFAAVFDDMPMRNTVCANALLSGYAEAKLWVEGLELVRNMPMLKLNYDSFTLSATLIACGGLSAIELGGQDRGREEEGMCCAQRITFAPPLLSLATLSIYRPQSREDELMAELIRASILDHGEPPSATSSQPQQLYLTELHLGLWSNWPSESWIEYFESMVGDFGLDPKPECYSCLIELLRRAGELEKAWKLVNEMFVQSEWKLHCFHVGGSA</sequence>
<dbReference type="InterPro" id="IPR046960">
    <property type="entry name" value="PPR_At4g14850-like_plant"/>
</dbReference>
<dbReference type="Pfam" id="PF01535">
    <property type="entry name" value="PPR"/>
    <property type="match status" value="2"/>
</dbReference>
<dbReference type="InterPro" id="IPR002885">
    <property type="entry name" value="PPR_rpt"/>
</dbReference>
<dbReference type="InterPro" id="IPR011990">
    <property type="entry name" value="TPR-like_helical_dom_sf"/>
</dbReference>
<dbReference type="PANTHER" id="PTHR47926">
    <property type="entry name" value="PENTATRICOPEPTIDE REPEAT-CONTAINING PROTEIN"/>
    <property type="match status" value="1"/>
</dbReference>
<organism evidence="2 3">
    <name type="scientific">Actinidia rufa</name>
    <dbReference type="NCBI Taxonomy" id="165716"/>
    <lineage>
        <taxon>Eukaryota</taxon>
        <taxon>Viridiplantae</taxon>
        <taxon>Streptophyta</taxon>
        <taxon>Embryophyta</taxon>
        <taxon>Tracheophyta</taxon>
        <taxon>Spermatophyta</taxon>
        <taxon>Magnoliopsida</taxon>
        <taxon>eudicotyledons</taxon>
        <taxon>Gunneridae</taxon>
        <taxon>Pentapetalae</taxon>
        <taxon>asterids</taxon>
        <taxon>Ericales</taxon>
        <taxon>Actinidiaceae</taxon>
        <taxon>Actinidia</taxon>
    </lineage>
</organism>
<evidence type="ECO:0000313" key="2">
    <source>
        <dbReference type="EMBL" id="GFZ00405.1"/>
    </source>
</evidence>
<comment type="caution">
    <text evidence="2">The sequence shown here is derived from an EMBL/GenBank/DDBJ whole genome shotgun (WGS) entry which is preliminary data.</text>
</comment>
<evidence type="ECO:0000313" key="3">
    <source>
        <dbReference type="Proteomes" id="UP000585474"/>
    </source>
</evidence>
<name>A0A7J0FNX0_9ERIC</name>
<accession>A0A7J0FNX0</accession>
<dbReference type="EMBL" id="BJWL01000014">
    <property type="protein sequence ID" value="GFZ00405.1"/>
    <property type="molecule type" value="Genomic_DNA"/>
</dbReference>
<proteinExistence type="predicted"/>
<gene>
    <name evidence="2" type="ORF">Acr_14g0000410</name>
</gene>
<protein>
    <recommendedName>
        <fullName evidence="4">Pentatricopeptide repeat-containing protein</fullName>
    </recommendedName>
</protein>
<dbReference type="NCBIfam" id="TIGR00756">
    <property type="entry name" value="PPR"/>
    <property type="match status" value="1"/>
</dbReference>
<keyword evidence="1" id="KW-0677">Repeat</keyword>
<dbReference type="OrthoDB" id="1917168at2759"/>
<dbReference type="GO" id="GO:0003723">
    <property type="term" value="F:RNA binding"/>
    <property type="evidence" value="ECO:0007669"/>
    <property type="project" value="InterPro"/>
</dbReference>
<reference evidence="2 3" key="1">
    <citation type="submission" date="2019-07" db="EMBL/GenBank/DDBJ databases">
        <title>De Novo Assembly of kiwifruit Actinidia rufa.</title>
        <authorList>
            <person name="Sugita-Konishi S."/>
            <person name="Sato K."/>
            <person name="Mori E."/>
            <person name="Abe Y."/>
            <person name="Kisaki G."/>
            <person name="Hamano K."/>
            <person name="Suezawa K."/>
            <person name="Otani M."/>
            <person name="Fukuda T."/>
            <person name="Manabe T."/>
            <person name="Gomi K."/>
            <person name="Tabuchi M."/>
            <person name="Akimitsu K."/>
            <person name="Kataoka I."/>
        </authorList>
    </citation>
    <scope>NUCLEOTIDE SEQUENCE [LARGE SCALE GENOMIC DNA]</scope>
    <source>
        <strain evidence="3">cv. Fuchu</strain>
    </source>
</reference>
<dbReference type="Gene3D" id="1.25.40.10">
    <property type="entry name" value="Tetratricopeptide repeat domain"/>
    <property type="match status" value="2"/>
</dbReference>
<evidence type="ECO:0000256" key="1">
    <source>
        <dbReference type="ARBA" id="ARBA00022737"/>
    </source>
</evidence>